<organism evidence="1 2">
    <name type="scientific">Drosophila navojoa</name>
    <name type="common">Fruit fly</name>
    <dbReference type="NCBI Taxonomy" id="7232"/>
    <lineage>
        <taxon>Eukaryota</taxon>
        <taxon>Metazoa</taxon>
        <taxon>Ecdysozoa</taxon>
        <taxon>Arthropoda</taxon>
        <taxon>Hexapoda</taxon>
        <taxon>Insecta</taxon>
        <taxon>Pterygota</taxon>
        <taxon>Neoptera</taxon>
        <taxon>Endopterygota</taxon>
        <taxon>Diptera</taxon>
        <taxon>Brachycera</taxon>
        <taxon>Muscomorpha</taxon>
        <taxon>Ephydroidea</taxon>
        <taxon>Drosophilidae</taxon>
        <taxon>Drosophila</taxon>
    </lineage>
</organism>
<protein>
    <submittedName>
        <fullName evidence="1">Uncharacterized protein</fullName>
    </submittedName>
</protein>
<comment type="caution">
    <text evidence="1">The sequence shown here is derived from an EMBL/GenBank/DDBJ whole genome shotgun (WGS) entry which is preliminary data.</text>
</comment>
<proteinExistence type="predicted"/>
<sequence>MGSVPGRVASGFAAWSIDRSDRIGWHRIGWHRIASPSHRMAIVHLTEQNVCSLLNRFGHARSGRMGLRMGMGMDMGMGMEMDMGIGMGYGK</sequence>
<accession>A0A484BIU3</accession>
<dbReference type="AlphaFoldDB" id="A0A484BIU3"/>
<reference evidence="1 2" key="1">
    <citation type="journal article" date="2019" name="J. Hered.">
        <title>An Improved Genome Assembly for Drosophila navojoa, the Basal Species in the mojavensis Cluster.</title>
        <authorList>
            <person name="Vanderlinde T."/>
            <person name="Dupim E.G."/>
            <person name="Nazario-Yepiz N.O."/>
            <person name="Carvalho A.B."/>
        </authorList>
    </citation>
    <scope>NUCLEOTIDE SEQUENCE [LARGE SCALE GENOMIC DNA]</scope>
    <source>
        <strain evidence="1">Navoj_Jal97</strain>
        <tissue evidence="1">Whole organism</tissue>
    </source>
</reference>
<evidence type="ECO:0000313" key="2">
    <source>
        <dbReference type="Proteomes" id="UP000295192"/>
    </source>
</evidence>
<evidence type="ECO:0000313" key="1">
    <source>
        <dbReference type="EMBL" id="TDG48594.1"/>
    </source>
</evidence>
<gene>
    <name evidence="1" type="ORF">AWZ03_004923</name>
</gene>
<dbReference type="EMBL" id="LSRL02000031">
    <property type="protein sequence ID" value="TDG48594.1"/>
    <property type="molecule type" value="Genomic_DNA"/>
</dbReference>
<keyword evidence="2" id="KW-1185">Reference proteome</keyword>
<name>A0A484BIU3_DRONA</name>
<dbReference type="Proteomes" id="UP000295192">
    <property type="component" value="Unassembled WGS sequence"/>
</dbReference>